<dbReference type="InterPro" id="IPR001810">
    <property type="entry name" value="F-box_dom"/>
</dbReference>
<dbReference type="SMART" id="SM00256">
    <property type="entry name" value="FBOX"/>
    <property type="match status" value="1"/>
</dbReference>
<dbReference type="Pfam" id="PF03478">
    <property type="entry name" value="Beta-prop_KIB1-4"/>
    <property type="match status" value="1"/>
</dbReference>
<dbReference type="SUPFAM" id="SSF117281">
    <property type="entry name" value="Kelch motif"/>
    <property type="match status" value="1"/>
</dbReference>
<dbReference type="Pfam" id="PF00646">
    <property type="entry name" value="F-box"/>
    <property type="match status" value="1"/>
</dbReference>
<dbReference type="KEGG" id="smo:SELMODRAFT_75526"/>
<evidence type="ECO:0000313" key="2">
    <source>
        <dbReference type="EMBL" id="EFJ38016.1"/>
    </source>
</evidence>
<reference evidence="2 3" key="1">
    <citation type="journal article" date="2011" name="Science">
        <title>The Selaginella genome identifies genetic changes associated with the evolution of vascular plants.</title>
        <authorList>
            <person name="Banks J.A."/>
            <person name="Nishiyama T."/>
            <person name="Hasebe M."/>
            <person name="Bowman J.L."/>
            <person name="Gribskov M."/>
            <person name="dePamphilis C."/>
            <person name="Albert V.A."/>
            <person name="Aono N."/>
            <person name="Aoyama T."/>
            <person name="Ambrose B.A."/>
            <person name="Ashton N.W."/>
            <person name="Axtell M.J."/>
            <person name="Barker E."/>
            <person name="Barker M.S."/>
            <person name="Bennetzen J.L."/>
            <person name="Bonawitz N.D."/>
            <person name="Chapple C."/>
            <person name="Cheng C."/>
            <person name="Correa L.G."/>
            <person name="Dacre M."/>
            <person name="DeBarry J."/>
            <person name="Dreyer I."/>
            <person name="Elias M."/>
            <person name="Engstrom E.M."/>
            <person name="Estelle M."/>
            <person name="Feng L."/>
            <person name="Finet C."/>
            <person name="Floyd S.K."/>
            <person name="Frommer W.B."/>
            <person name="Fujita T."/>
            <person name="Gramzow L."/>
            <person name="Gutensohn M."/>
            <person name="Harholt J."/>
            <person name="Hattori M."/>
            <person name="Heyl A."/>
            <person name="Hirai T."/>
            <person name="Hiwatashi Y."/>
            <person name="Ishikawa M."/>
            <person name="Iwata M."/>
            <person name="Karol K.G."/>
            <person name="Koehler B."/>
            <person name="Kolukisaoglu U."/>
            <person name="Kubo M."/>
            <person name="Kurata T."/>
            <person name="Lalonde S."/>
            <person name="Li K."/>
            <person name="Li Y."/>
            <person name="Litt A."/>
            <person name="Lyons E."/>
            <person name="Manning G."/>
            <person name="Maruyama T."/>
            <person name="Michael T.P."/>
            <person name="Mikami K."/>
            <person name="Miyazaki S."/>
            <person name="Morinaga S."/>
            <person name="Murata T."/>
            <person name="Mueller-Roeber B."/>
            <person name="Nelson D.R."/>
            <person name="Obara M."/>
            <person name="Oguri Y."/>
            <person name="Olmstead R.G."/>
            <person name="Onodera N."/>
            <person name="Petersen B.L."/>
            <person name="Pils B."/>
            <person name="Prigge M."/>
            <person name="Rensing S.A."/>
            <person name="Riano-Pachon D.M."/>
            <person name="Roberts A.W."/>
            <person name="Sato Y."/>
            <person name="Scheller H.V."/>
            <person name="Schulz B."/>
            <person name="Schulz C."/>
            <person name="Shakirov E.V."/>
            <person name="Shibagaki N."/>
            <person name="Shinohara N."/>
            <person name="Shippen D.E."/>
            <person name="Soerensen I."/>
            <person name="Sotooka R."/>
            <person name="Sugimoto N."/>
            <person name="Sugita M."/>
            <person name="Sumikawa N."/>
            <person name="Tanurdzic M."/>
            <person name="Theissen G."/>
            <person name="Ulvskov P."/>
            <person name="Wakazuki S."/>
            <person name="Weng J.K."/>
            <person name="Willats W.W."/>
            <person name="Wipf D."/>
            <person name="Wolf P.G."/>
            <person name="Yang L."/>
            <person name="Zimmer A.D."/>
            <person name="Zhu Q."/>
            <person name="Mitros T."/>
            <person name="Hellsten U."/>
            <person name="Loque D."/>
            <person name="Otillar R."/>
            <person name="Salamov A."/>
            <person name="Schmutz J."/>
            <person name="Shapiro H."/>
            <person name="Lindquist E."/>
            <person name="Lucas S."/>
            <person name="Rokhsar D."/>
            <person name="Grigoriev I.V."/>
        </authorList>
    </citation>
    <scope>NUCLEOTIDE SEQUENCE [LARGE SCALE GENOMIC DNA]</scope>
</reference>
<dbReference type="InterPro" id="IPR005174">
    <property type="entry name" value="KIB1-4_b-propeller"/>
</dbReference>
<dbReference type="InterPro" id="IPR036047">
    <property type="entry name" value="F-box-like_dom_sf"/>
</dbReference>
<gene>
    <name evidence="2" type="ORF">SELMODRAFT_75526</name>
</gene>
<dbReference type="OMA" id="SKWHRIA"/>
<organism evidence="3">
    <name type="scientific">Selaginella moellendorffii</name>
    <name type="common">Spikemoss</name>
    <dbReference type="NCBI Taxonomy" id="88036"/>
    <lineage>
        <taxon>Eukaryota</taxon>
        <taxon>Viridiplantae</taxon>
        <taxon>Streptophyta</taxon>
        <taxon>Embryophyta</taxon>
        <taxon>Tracheophyta</taxon>
        <taxon>Lycopodiopsida</taxon>
        <taxon>Selaginellales</taxon>
        <taxon>Selaginellaceae</taxon>
        <taxon>Selaginella</taxon>
    </lineage>
</organism>
<accession>D8QMZ1</accession>
<dbReference type="Proteomes" id="UP000001514">
    <property type="component" value="Unassembled WGS sequence"/>
</dbReference>
<dbReference type="InterPro" id="IPR050796">
    <property type="entry name" value="SCF_F-box_component"/>
</dbReference>
<evidence type="ECO:0000313" key="3">
    <source>
        <dbReference type="Proteomes" id="UP000001514"/>
    </source>
</evidence>
<dbReference type="OrthoDB" id="2095648at2759"/>
<dbReference type="PANTHER" id="PTHR31672">
    <property type="entry name" value="BNACNNG10540D PROTEIN"/>
    <property type="match status" value="1"/>
</dbReference>
<dbReference type="HOGENOM" id="CLU_038778_2_1_1"/>
<dbReference type="PROSITE" id="PS50181">
    <property type="entry name" value="FBOX"/>
    <property type="match status" value="1"/>
</dbReference>
<dbReference type="InterPro" id="IPR015915">
    <property type="entry name" value="Kelch-typ_b-propeller"/>
</dbReference>
<dbReference type="Gene3D" id="1.20.1280.50">
    <property type="match status" value="1"/>
</dbReference>
<dbReference type="Gramene" id="EFJ38016">
    <property type="protein sequence ID" value="EFJ38016"/>
    <property type="gene ID" value="SELMODRAFT_75526"/>
</dbReference>
<name>D8QMZ1_SELML</name>
<sequence>MDPNLWSHLPDDLLDRILAWLPIDAFFRLATLCRRWSRLATSKSFHDLCATVPSTAILFVKIIACDCQQLLTTFSPAASRWYKLPLAFLPPNAGLPVATARGLLCFTNHFQGYNNDEYTALFVCNPLTKAWRELPPMLFHHRPTLVTMVADAATKSYKLVVAGRWTTEVYSSATNSWKRSACLPRGEEISRNVALCNGVLYCLTPRWYNCSLLAFSLQHETWIKIKTGRLPGYCQFRNLVECSGQVAIVGKCVRHQVFTICVWFLDQRSLKWREVGRMPKVMAEHFLVMPSESFYCSGIRNLVFLTRDNSHDGVLFDISTKSWRWVPDCPNLEGMAFEPRLDAVP</sequence>
<proteinExistence type="predicted"/>
<dbReference type="InParanoid" id="D8QMZ1"/>
<dbReference type="Gene3D" id="2.120.10.80">
    <property type="entry name" value="Kelch-type beta propeller"/>
    <property type="match status" value="1"/>
</dbReference>
<dbReference type="InterPro" id="IPR017451">
    <property type="entry name" value="F-box-assoc_interact_dom"/>
</dbReference>
<protein>
    <recommendedName>
        <fullName evidence="1">F-box domain-containing protein</fullName>
    </recommendedName>
</protein>
<evidence type="ECO:0000259" key="1">
    <source>
        <dbReference type="PROSITE" id="PS50181"/>
    </source>
</evidence>
<dbReference type="PANTHER" id="PTHR31672:SF2">
    <property type="entry name" value="F-BOX DOMAIN-CONTAINING PROTEIN"/>
    <property type="match status" value="1"/>
</dbReference>
<keyword evidence="3" id="KW-1185">Reference proteome</keyword>
<feature type="domain" description="F-box" evidence="1">
    <location>
        <begin position="3"/>
        <end position="48"/>
    </location>
</feature>
<dbReference type="NCBIfam" id="TIGR01640">
    <property type="entry name" value="F_box_assoc_1"/>
    <property type="match status" value="1"/>
</dbReference>
<dbReference type="SUPFAM" id="SSF81383">
    <property type="entry name" value="F-box domain"/>
    <property type="match status" value="1"/>
</dbReference>
<dbReference type="EMBL" id="GL377565">
    <property type="protein sequence ID" value="EFJ38016.1"/>
    <property type="molecule type" value="Genomic_DNA"/>
</dbReference>
<dbReference type="AlphaFoldDB" id="D8QMZ1"/>
<dbReference type="eggNOG" id="ENOG502SMZ7">
    <property type="taxonomic scope" value="Eukaryota"/>
</dbReference>